<keyword evidence="10" id="KW-1185">Reference proteome</keyword>
<dbReference type="GO" id="GO:0005634">
    <property type="term" value="C:nucleus"/>
    <property type="evidence" value="ECO:0007669"/>
    <property type="project" value="UniProtKB-SubCell"/>
</dbReference>
<evidence type="ECO:0000256" key="7">
    <source>
        <dbReference type="SAM" id="MobiDB-lite"/>
    </source>
</evidence>
<feature type="compositionally biased region" description="Low complexity" evidence="7">
    <location>
        <begin position="1"/>
        <end position="10"/>
    </location>
</feature>
<keyword evidence="5" id="KW-0539">Nucleus</keyword>
<dbReference type="Pfam" id="PF12231">
    <property type="entry name" value="Rif1_N"/>
    <property type="match status" value="1"/>
</dbReference>
<feature type="region of interest" description="Disordered" evidence="7">
    <location>
        <begin position="1"/>
        <end position="34"/>
    </location>
</feature>
<feature type="compositionally biased region" description="Basic and acidic residues" evidence="7">
    <location>
        <begin position="1155"/>
        <end position="1167"/>
    </location>
</feature>
<feature type="region of interest" description="Disordered" evidence="7">
    <location>
        <begin position="1523"/>
        <end position="1576"/>
    </location>
</feature>
<evidence type="ECO:0000256" key="2">
    <source>
        <dbReference type="ARBA" id="ARBA00004574"/>
    </source>
</evidence>
<feature type="region of interest" description="Disordered" evidence="7">
    <location>
        <begin position="1593"/>
        <end position="1652"/>
    </location>
</feature>
<feature type="compositionally biased region" description="Low complexity" evidence="7">
    <location>
        <begin position="1219"/>
        <end position="1232"/>
    </location>
</feature>
<keyword evidence="6" id="KW-0131">Cell cycle</keyword>
<name>A0AAJ0CTP6_9HYPO</name>
<dbReference type="PANTHER" id="PTHR22928:SF3">
    <property type="entry name" value="TELOMERE-ASSOCIATED PROTEIN RIF1"/>
    <property type="match status" value="1"/>
</dbReference>
<feature type="region of interest" description="Disordered" evidence="7">
    <location>
        <begin position="47"/>
        <end position="113"/>
    </location>
</feature>
<evidence type="ECO:0000259" key="8">
    <source>
        <dbReference type="Pfam" id="PF12231"/>
    </source>
</evidence>
<feature type="compositionally biased region" description="Polar residues" evidence="7">
    <location>
        <begin position="104"/>
        <end position="113"/>
    </location>
</feature>
<evidence type="ECO:0000256" key="1">
    <source>
        <dbReference type="ARBA" id="ARBA00004123"/>
    </source>
</evidence>
<proteinExistence type="predicted"/>
<dbReference type="Proteomes" id="UP001251528">
    <property type="component" value="Unassembled WGS sequence"/>
</dbReference>
<comment type="subcellular location">
    <subcellularLocation>
        <location evidence="2">Chromosome</location>
        <location evidence="2">Telomere</location>
    </subcellularLocation>
    <subcellularLocation>
        <location evidence="1">Nucleus</location>
    </subcellularLocation>
</comment>
<organism evidence="9 10">
    <name type="scientific">Conoideocrella luteorostrata</name>
    <dbReference type="NCBI Taxonomy" id="1105319"/>
    <lineage>
        <taxon>Eukaryota</taxon>
        <taxon>Fungi</taxon>
        <taxon>Dikarya</taxon>
        <taxon>Ascomycota</taxon>
        <taxon>Pezizomycotina</taxon>
        <taxon>Sordariomycetes</taxon>
        <taxon>Hypocreomycetidae</taxon>
        <taxon>Hypocreales</taxon>
        <taxon>Clavicipitaceae</taxon>
        <taxon>Conoideocrella</taxon>
    </lineage>
</organism>
<dbReference type="GO" id="GO:0000723">
    <property type="term" value="P:telomere maintenance"/>
    <property type="evidence" value="ECO:0007669"/>
    <property type="project" value="TreeGrafter"/>
</dbReference>
<dbReference type="PANTHER" id="PTHR22928">
    <property type="entry name" value="TELOMERE-ASSOCIATED PROTEIN RIF1"/>
    <property type="match status" value="1"/>
</dbReference>
<reference evidence="9" key="1">
    <citation type="submission" date="2023-06" db="EMBL/GenBank/DDBJ databases">
        <title>Conoideocrella luteorostrata (Hypocreales: Clavicipitaceae), a potential biocontrol fungus for elongate hemlock scale in United States Christmas tree production areas.</title>
        <authorList>
            <person name="Barrett H."/>
            <person name="Lovett B."/>
            <person name="Macias A.M."/>
            <person name="Stajich J.E."/>
            <person name="Kasson M.T."/>
        </authorList>
    </citation>
    <scope>NUCLEOTIDE SEQUENCE</scope>
    <source>
        <strain evidence="9">ARSEF 14590</strain>
    </source>
</reference>
<dbReference type="GO" id="GO:0140445">
    <property type="term" value="C:chromosome, telomeric repeat region"/>
    <property type="evidence" value="ECO:0007669"/>
    <property type="project" value="TreeGrafter"/>
</dbReference>
<sequence>MASSAASASSTNILDSLPARPPTPPREALREADISLKSVVRRTLAFDPRLSLHTPPNANSPTSPAATGSDPSSSRIRKKVGWSAHTDYREPPQYHDGLKPNKFSPLSTLSQAPSKPVKGILKLTSSPNSLASLTNEFNGSSLPLNIIEMLDSTIKQLAGSDRESKLDAYMMLSRALKASNNLPDRVALQDKMSLFMQFIQRDMTAKAAGGNSDSSLVNHSLTLLATFLHFPAIASTLTTDFGTFVMDHSIRSFEDDTIPKDVVRHLMQVVAFQNFSAKVMTSDRVVRLLTALHNIENHVKGKSIVMSRLHIYKRLVKQSRIHMATSCDWLKDMFTDMLSTVKDIRLQAIGLGSEAGFTLRSEKQLMRKVTEIFQAANDNETYIDFYIKRLQEMMKGKQTCSVVPQIWSVTILFLRCPLDRWQYYGPWLTLVQSAFNMTDSSTKQEANFAWNRYICLSLSDTTISSKTIGTLCQPLLSQLRRKTSPKQREEAMRLRKVVIGGICNLYYYAFSPGSDRCVPDVVWDAAVQPVISQLVSLDDKPDVVGDGVMQAIRLLIGLLDVTTPRIWRQDRIIDLPPVNADELPAIDPKWIRKNCCKVMGSIRPIFQKKFRDLANKDSLVCRLWQALVGSVTVASAKDIKVSEDTAIFVGCAFGLLSTVLQAEASKVDRPFSDTEFLTSVSNYSRFLIDGLGILPFTEKRLSMTVPNTFEPILTPSQRLDKGGKSQGVVRMPLQHLFVMLSTVSGDGVDYGNTTNFFHSVFEPFLRGRNAKSQLDLTIELLHLIPKTTLSPVGPWILTADCAKAFLETCSSQPSSVSDKMLGPIYREITSLLERGLTSHPGLPSSQWVSLIHSLIARIARDFGDAGCSLIVIEPLAKTICDITAANPEKPDGLTFQAIDTIFNSAKVPRDRQALESARSRLWGAPASSTKVGQFGPFDMLYKLGNKLLTYLYKNHDGADLPHPESACLINALDKFLENNWPQTGLSSVTKLQKGLDVWIQDERTQLRPDSQAFNAVTAIWDHICTKIATQERSEWQDMDQIESLLTLGFKSKQATIVNRTAVALNIIMKENKDLKCSDNFETAISSIRSNIDIFLPTGSKIGNDFGAQIHTYAQLHNDANFMAASLQSSKRNAGDITAFPTVATLRRPITRKRRQELTPELTRERPVKRTSTPRLRHEDSQIQFEPVASSSPLQDESQHLTERQREVRERQRETTALYSEAQSASPVASAQSLPKTSKERDVNVSHEPPQESTPKHSKSFEDLISSTPTPRRGQILQLEDFNDPPSSPPLPRPYPLLSEIQSRSRTDRPLESWEFSSPPGSPTVTTQREEAELPPTTEEAAGQRTKSLRSTKKQRQATIKARQSADRGISPGPVDDNSDIAKVDQEPKVLPSIDSRATFGGITTRARTANGTPKAEEAASTKSIPLSRRRSLRHIESDAKSENPTVKQDPDLRIGAVASPTPQADDIIGSDPQPQPAQCLDTNIINQVEPHECIMVHTGSSCPSPGNAETAVDRVLSPFVPSTPAESVEKAISSGSRRKRKRGSKGGESCDKRRRSIENPVPESPTPAVTRASLHLPISEDANAQLEGIRTRISLRKRQQHASSDAIERMRKETRKQAPNLRKNMDSGDTDEEVNSQLATESHAASQQSQPHHLNTIAMLSEGLENEPRADVKELEVQSELDQSLAKVDGIDARASPLRSEETMSIMETLRNGLEQLRSISLTRERVYEVEDILMDMKRELFEAERRGRCRGRTRKRKSKTH</sequence>
<dbReference type="InterPro" id="IPR022031">
    <property type="entry name" value="Rif1_N"/>
</dbReference>
<keyword evidence="3" id="KW-0158">Chromosome</keyword>
<feature type="domain" description="Telomere-associated protein Rif1 N-terminal" evidence="8">
    <location>
        <begin position="157"/>
        <end position="527"/>
    </location>
</feature>
<evidence type="ECO:0000256" key="3">
    <source>
        <dbReference type="ARBA" id="ARBA00022454"/>
    </source>
</evidence>
<accession>A0AAJ0CTP6</accession>
<feature type="compositionally biased region" description="Basic residues" evidence="7">
    <location>
        <begin position="1346"/>
        <end position="1355"/>
    </location>
</feature>
<feature type="region of interest" description="Disordered" evidence="7">
    <location>
        <begin position="1302"/>
        <end position="1449"/>
    </location>
</feature>
<evidence type="ECO:0000256" key="5">
    <source>
        <dbReference type="ARBA" id="ARBA00023242"/>
    </source>
</evidence>
<keyword evidence="4" id="KW-0779">Telomere</keyword>
<feature type="compositionally biased region" description="Low complexity" evidence="7">
    <location>
        <begin position="54"/>
        <end position="67"/>
    </location>
</feature>
<gene>
    <name evidence="9" type="ORF">QQS21_003205</name>
</gene>
<dbReference type="EMBL" id="JASWJB010000041">
    <property type="protein sequence ID" value="KAK2606386.1"/>
    <property type="molecule type" value="Genomic_DNA"/>
</dbReference>
<comment type="caution">
    <text evidence="9">The sequence shown here is derived from an EMBL/GenBank/DDBJ whole genome shotgun (WGS) entry which is preliminary data.</text>
</comment>
<feature type="compositionally biased region" description="Polar residues" evidence="7">
    <location>
        <begin position="1635"/>
        <end position="1652"/>
    </location>
</feature>
<feature type="compositionally biased region" description="Basic and acidic residues" evidence="7">
    <location>
        <begin position="1302"/>
        <end position="1311"/>
    </location>
</feature>
<evidence type="ECO:0000256" key="6">
    <source>
        <dbReference type="ARBA" id="ARBA00023306"/>
    </source>
</evidence>
<evidence type="ECO:0000313" key="10">
    <source>
        <dbReference type="Proteomes" id="UP001251528"/>
    </source>
</evidence>
<feature type="compositionally biased region" description="Basic and acidic residues" evidence="7">
    <location>
        <begin position="1196"/>
        <end position="1213"/>
    </location>
</feature>
<evidence type="ECO:0000256" key="4">
    <source>
        <dbReference type="ARBA" id="ARBA00022895"/>
    </source>
</evidence>
<protein>
    <recommendedName>
        <fullName evidence="8">Telomere-associated protein Rif1 N-terminal domain-containing protein</fullName>
    </recommendedName>
</protein>
<feature type="compositionally biased region" description="Basic and acidic residues" evidence="7">
    <location>
        <begin position="86"/>
        <end position="99"/>
    </location>
</feature>
<feature type="region of interest" description="Disordered" evidence="7">
    <location>
        <begin position="1147"/>
        <end position="1271"/>
    </location>
</feature>
<evidence type="ECO:0000313" key="9">
    <source>
        <dbReference type="EMBL" id="KAK2606386.1"/>
    </source>
</evidence>